<keyword evidence="6 10" id="KW-0539">Nucleus</keyword>
<dbReference type="InParanoid" id="A0A6I9HP90"/>
<feature type="compositionally biased region" description="Polar residues" evidence="11">
    <location>
        <begin position="180"/>
        <end position="190"/>
    </location>
</feature>
<protein>
    <recommendedName>
        <fullName evidence="9">YEATS domain-containing protein 2</fullName>
    </recommendedName>
</protein>
<evidence type="ECO:0000256" key="4">
    <source>
        <dbReference type="ARBA" id="ARBA00022843"/>
    </source>
</evidence>
<organism evidence="13 14">
    <name type="scientific">Geospiza fortis</name>
    <name type="common">Medium ground-finch</name>
    <dbReference type="NCBI Taxonomy" id="48883"/>
    <lineage>
        <taxon>Eukaryota</taxon>
        <taxon>Metazoa</taxon>
        <taxon>Chordata</taxon>
        <taxon>Craniata</taxon>
        <taxon>Vertebrata</taxon>
        <taxon>Euteleostomi</taxon>
        <taxon>Archelosauria</taxon>
        <taxon>Archosauria</taxon>
        <taxon>Dinosauria</taxon>
        <taxon>Saurischia</taxon>
        <taxon>Theropoda</taxon>
        <taxon>Coelurosauria</taxon>
        <taxon>Aves</taxon>
        <taxon>Neognathae</taxon>
        <taxon>Neoaves</taxon>
        <taxon>Telluraves</taxon>
        <taxon>Australaves</taxon>
        <taxon>Passeriformes</taxon>
        <taxon>Thraupidae</taxon>
        <taxon>Geospiza</taxon>
    </lineage>
</organism>
<evidence type="ECO:0000256" key="7">
    <source>
        <dbReference type="ARBA" id="ARBA00060245"/>
    </source>
</evidence>
<feature type="compositionally biased region" description="Polar residues" evidence="11">
    <location>
        <begin position="134"/>
        <end position="162"/>
    </location>
</feature>
<dbReference type="InterPro" id="IPR055127">
    <property type="entry name" value="YEATS2_3HBD"/>
</dbReference>
<dbReference type="GeneID" id="102042912"/>
<dbReference type="FunFam" id="2.60.40.1970:FF:000001">
    <property type="entry name" value="YEATS domain containing 2"/>
    <property type="match status" value="1"/>
</dbReference>
<keyword evidence="4" id="KW-0832">Ubl conjugation</keyword>
<accession>A0A6I9HP90</accession>
<feature type="region of interest" description="Disordered" evidence="11">
    <location>
        <begin position="481"/>
        <end position="506"/>
    </location>
</feature>
<dbReference type="PROSITE" id="PS51037">
    <property type="entry name" value="YEATS"/>
    <property type="match status" value="1"/>
</dbReference>
<evidence type="ECO:0000256" key="11">
    <source>
        <dbReference type="SAM" id="MobiDB-lite"/>
    </source>
</evidence>
<keyword evidence="2" id="KW-1017">Isopeptide bond</keyword>
<dbReference type="InterPro" id="IPR005033">
    <property type="entry name" value="YEATS"/>
</dbReference>
<name>A0A6I9HP90_GEOFO</name>
<comment type="function">
    <text evidence="7">Chromatin reader component of the ATAC complex, a complex with histone acetyltransferase activity on histones H3 and H4. YEATS2 specifically recognizes and binds histone H3 crotonylated at 'Lys-27' (H3K27cr). Crotonylation marks active promoters and enhancers and confers resistance to transcriptional repressors.</text>
</comment>
<dbReference type="GO" id="GO:0070461">
    <property type="term" value="C:SAGA-type complex"/>
    <property type="evidence" value="ECO:0007669"/>
    <property type="project" value="UniProtKB-ARBA"/>
</dbReference>
<comment type="subunit">
    <text evidence="8">Component of the ADA2A-containing complex (ATAC), composed of KAT14, KAT2A, TADA2L, TADA3L, ZZ3, MBIP, WDR5, YEATS2, SGF29 and DR1.</text>
</comment>
<feature type="domain" description="YEATS" evidence="12">
    <location>
        <begin position="215"/>
        <end position="360"/>
    </location>
</feature>
<keyword evidence="13" id="KW-1185">Reference proteome</keyword>
<feature type="region of interest" description="Disordered" evidence="11">
    <location>
        <begin position="954"/>
        <end position="989"/>
    </location>
</feature>
<feature type="region of interest" description="Disordered" evidence="11">
    <location>
        <begin position="383"/>
        <end position="404"/>
    </location>
</feature>
<evidence type="ECO:0000256" key="6">
    <source>
        <dbReference type="ARBA" id="ARBA00023242"/>
    </source>
</evidence>
<dbReference type="InterPro" id="IPR055129">
    <property type="entry name" value="YEATS_dom"/>
</dbReference>
<keyword evidence="5" id="KW-0175">Coiled coil</keyword>
<feature type="compositionally biased region" description="Polar residues" evidence="11">
    <location>
        <begin position="196"/>
        <end position="214"/>
    </location>
</feature>
<dbReference type="Proteomes" id="UP000504602">
    <property type="component" value="Unplaced"/>
</dbReference>
<evidence type="ECO:0000313" key="13">
    <source>
        <dbReference type="Proteomes" id="UP000504602"/>
    </source>
</evidence>
<feature type="compositionally biased region" description="Low complexity" evidence="11">
    <location>
        <begin position="962"/>
        <end position="976"/>
    </location>
</feature>
<proteinExistence type="predicted"/>
<feature type="compositionally biased region" description="Gly residues" evidence="11">
    <location>
        <begin position="810"/>
        <end position="822"/>
    </location>
</feature>
<evidence type="ECO:0000256" key="9">
    <source>
        <dbReference type="ARBA" id="ARBA00068329"/>
    </source>
</evidence>
<dbReference type="InterPro" id="IPR038704">
    <property type="entry name" value="YEAST_sf"/>
</dbReference>
<evidence type="ECO:0000256" key="3">
    <source>
        <dbReference type="ARBA" id="ARBA00022553"/>
    </source>
</evidence>
<gene>
    <name evidence="14" type="primary">YEATS2</name>
</gene>
<feature type="region of interest" description="Disordered" evidence="11">
    <location>
        <begin position="1095"/>
        <end position="1122"/>
    </location>
</feature>
<evidence type="ECO:0000256" key="8">
    <source>
        <dbReference type="ARBA" id="ARBA00065122"/>
    </source>
</evidence>
<dbReference type="RefSeq" id="XP_005425575.2">
    <property type="nucleotide sequence ID" value="XM_005425518.2"/>
</dbReference>
<evidence type="ECO:0000256" key="2">
    <source>
        <dbReference type="ARBA" id="ARBA00022499"/>
    </source>
</evidence>
<dbReference type="OrthoDB" id="19132at2759"/>
<evidence type="ECO:0000256" key="10">
    <source>
        <dbReference type="PROSITE-ProRule" id="PRU00376"/>
    </source>
</evidence>
<feature type="compositionally biased region" description="Basic and acidic residues" evidence="11">
    <location>
        <begin position="164"/>
        <end position="179"/>
    </location>
</feature>
<dbReference type="Pfam" id="PF22951">
    <property type="entry name" value="3HBD"/>
    <property type="match status" value="1"/>
</dbReference>
<evidence type="ECO:0000256" key="5">
    <source>
        <dbReference type="ARBA" id="ARBA00023054"/>
    </source>
</evidence>
<feature type="compositionally biased region" description="Polar residues" evidence="11">
    <location>
        <begin position="1105"/>
        <end position="1118"/>
    </location>
</feature>
<dbReference type="PANTHER" id="PTHR23195">
    <property type="entry name" value="YEATS DOMAIN"/>
    <property type="match status" value="1"/>
</dbReference>
<feature type="region of interest" description="Disordered" evidence="11">
    <location>
        <begin position="802"/>
        <end position="827"/>
    </location>
</feature>
<feature type="region of interest" description="Disordered" evidence="11">
    <location>
        <begin position="130"/>
        <end position="215"/>
    </location>
</feature>
<reference evidence="14" key="1">
    <citation type="submission" date="2025-08" db="UniProtKB">
        <authorList>
            <consortium name="RefSeq"/>
        </authorList>
    </citation>
    <scope>IDENTIFICATION</scope>
</reference>
<dbReference type="GO" id="GO:0051726">
    <property type="term" value="P:regulation of cell cycle"/>
    <property type="evidence" value="ECO:0007669"/>
    <property type="project" value="UniProtKB-ARBA"/>
</dbReference>
<dbReference type="GO" id="GO:0005634">
    <property type="term" value="C:nucleus"/>
    <property type="evidence" value="ECO:0007669"/>
    <property type="project" value="UniProtKB-SubCell"/>
</dbReference>
<dbReference type="Gene3D" id="2.60.40.1970">
    <property type="entry name" value="YEATS domain"/>
    <property type="match status" value="1"/>
</dbReference>
<dbReference type="GO" id="GO:0006355">
    <property type="term" value="P:regulation of DNA-templated transcription"/>
    <property type="evidence" value="ECO:0007669"/>
    <property type="project" value="InterPro"/>
</dbReference>
<feature type="compositionally biased region" description="Polar residues" evidence="11">
    <location>
        <begin position="977"/>
        <end position="988"/>
    </location>
</feature>
<keyword evidence="3" id="KW-0597">Phosphoprotein</keyword>
<comment type="subcellular location">
    <subcellularLocation>
        <location evidence="1 10">Nucleus</location>
    </subcellularLocation>
</comment>
<dbReference type="CTD" id="55689"/>
<dbReference type="KEGG" id="gfr:102042912"/>
<dbReference type="CDD" id="cd16907">
    <property type="entry name" value="YEATS_YEATS2_like"/>
    <property type="match status" value="1"/>
</dbReference>
<evidence type="ECO:0000259" key="12">
    <source>
        <dbReference type="PROSITE" id="PS51037"/>
    </source>
</evidence>
<evidence type="ECO:0000256" key="1">
    <source>
        <dbReference type="ARBA" id="ARBA00004123"/>
    </source>
</evidence>
<evidence type="ECO:0000313" key="14">
    <source>
        <dbReference type="RefSeq" id="XP_005425575.2"/>
    </source>
</evidence>
<dbReference type="Pfam" id="PF03366">
    <property type="entry name" value="YEATS"/>
    <property type="match status" value="1"/>
</dbReference>
<sequence>MVTLVFIFPASGVENMSGIKRVITEKDPDYEDITVTHPNKRHKAAEQSARDVTVQKIETIIKEQFAVEMKSKEHEIEVIDQRLIEARRMMDKLRACIVANYYASAGLLKAGEGTRSCDATILNHPSIKKFLESPSRSSSPANQGSDTPSANHSESDSLSQHNDFLLDKDNGSLDADERLTNSLDQRQSRNAGRDSSGVSSSQKPGQRNAGLSNDETSRLYVKKTIVVGNVSKYIPPDKREENDQSTHKWMVYVRGSRREPSINHFVKKVWFFLHPSYKPNDLVEVREPPFHLTRRGWGEFPVRVQIHFKDSQNKRIDIIHNLKLDRTYTGLQTLGAETVVDVELHRHSLGEEYLFSQSSESDLSDVPTSLSLPLSIPAPVKASSPIKQLRDSSPDASVDKGFSGSAETERHAAFYSLPSAIERTPTKLATQKVAFGSHGNSAFQPIAASCKIVPQGQSPSPAESPGKSFQPITMSCKIVSGSPISTPSPSPLPRTPTSTPVHMKQGSASSVLNNPYLIVDKPGQVGAAATSTGSPTSKLSSVCQASHGTASPVAKTHGSSFGTSAVKQEDSLFATMPPLCPIGSHSKVQSPKSVTGGLGAFTKVIIKQEPGELPQQAAVPAAGAAQPSLQQYVTVKGSHMLALSPQKPVVSSGEGTVQSKVVGVPVGSALQSTVKQAVAISGGQILVAKSSSSVAKAVGSKQVVTQGVAKAIVSGGGGTIVAQPVQTITKAQVSSTGTLKSTSQGSVMATLQLPATNLANLANLPPGTKLYLTTNSKNPSGKGKLLLIPQGAILRATNNASLQSGSSANSGGGGGGGGGGGTQSTSSNLSQHLTYTSYILKQTPQGTFLVGQPSPQGSGKQLTPASVVQGSVGVGASSTQGQALKVITGQKTALFTQATSTGQTSLVKISDGSIKSVAASSQLSKPGTTVLRVSGGVITTAAAPAVALPSNGVAQQTDNATSSSSSAGAPAAKAPGQQHQICVSQSQPTSSAVNKTATSSVVSVASLMTTATPVTGKATVSGLLKIHSNQSSPQQAVLTVPSQLKQLGVNTASGGVQTILMPMNKVLQSLSASKVAAVSAVTAASTVVPSPSTASTAKVKMEPDSTGQNCSSVGTQEGQAAVKTEESSELGNYVINIEYLENVQQLLTAIVKKVPLIAEKSEDVSSFCASSVEQYYSWNIGKRRAAEWQRAMTVKKILQEIVEKHPRFHSISPLKTKHVVQWCRCHGYTPPDPETLRSEEDSIEDVLTQIDSEPECPSSYSSGEELCRKLEELQQFLKQEPEHEEEVDILNFSEPLKINIKKEQEEKQEEMKFYMASLPASEFVRDTAEKIGISFQPAEVQKNVYASVIEDMILKATEQLMSDILRQALAVAYQTAPHNRTPREITVMNIHKAICNIPFLDFLTNKHMKILNEEQ</sequence>